<dbReference type="SUPFAM" id="SSF53697">
    <property type="entry name" value="SIS domain"/>
    <property type="match status" value="1"/>
</dbReference>
<proteinExistence type="predicted"/>
<dbReference type="GO" id="GO:0006487">
    <property type="term" value="P:protein N-linked glycosylation"/>
    <property type="evidence" value="ECO:0007669"/>
    <property type="project" value="TreeGrafter"/>
</dbReference>
<evidence type="ECO:0000313" key="11">
    <source>
        <dbReference type="Proteomes" id="UP000001595"/>
    </source>
</evidence>
<dbReference type="FunFam" id="3.40.50.10490:FF:000001">
    <property type="entry name" value="Glutamine--fructose-6-phosphate aminotransferase [isomerizing]"/>
    <property type="match status" value="1"/>
</dbReference>
<reference evidence="10 11" key="1">
    <citation type="submission" date="2008-02" db="EMBL/GenBank/DDBJ databases">
        <title>A 6x draft sequence assembly of the Pongo pygmaeus abelii genome.</title>
        <authorList>
            <person name="Wilson R.K."/>
            <person name="Mardis E."/>
        </authorList>
    </citation>
    <scope>NUCLEOTIDE SEQUENCE [LARGE SCALE GENOMIC DNA]</scope>
</reference>
<feature type="domain" description="SIS" evidence="9">
    <location>
        <begin position="375"/>
        <end position="485"/>
    </location>
</feature>
<evidence type="ECO:0000256" key="1">
    <source>
        <dbReference type="ARBA" id="ARBA00001031"/>
    </source>
</evidence>
<dbReference type="GO" id="GO:0006112">
    <property type="term" value="P:energy reserve metabolic process"/>
    <property type="evidence" value="ECO:0007669"/>
    <property type="project" value="UniProtKB-ARBA"/>
</dbReference>
<keyword evidence="7" id="KW-0315">Glutamine amidotransferase</keyword>
<dbReference type="PANTHER" id="PTHR10937">
    <property type="entry name" value="GLUCOSAMINE--FRUCTOSE-6-PHOSPHATE AMINOTRANSFERASE, ISOMERIZING"/>
    <property type="match status" value="1"/>
</dbReference>
<feature type="domain" description="SIS" evidence="9">
    <location>
        <begin position="517"/>
        <end position="658"/>
    </location>
</feature>
<reference evidence="10" key="2">
    <citation type="submission" date="2025-08" db="UniProtKB">
        <authorList>
            <consortium name="Ensembl"/>
        </authorList>
    </citation>
    <scope>IDENTIFICATION</scope>
</reference>
<keyword evidence="11" id="KW-1185">Reference proteome</keyword>
<dbReference type="CDD" id="cd00714">
    <property type="entry name" value="GFAT"/>
    <property type="match status" value="1"/>
</dbReference>
<feature type="domain" description="Glutamine amidotransferase type-2" evidence="8">
    <location>
        <begin position="1"/>
        <end position="281"/>
    </location>
</feature>
<evidence type="ECO:0000256" key="2">
    <source>
        <dbReference type="ARBA" id="ARBA00004775"/>
    </source>
</evidence>
<dbReference type="Gene3D" id="3.40.50.10490">
    <property type="entry name" value="Glucose-6-phosphate isomerase like protein, domain 1"/>
    <property type="match status" value="2"/>
</dbReference>
<gene>
    <name evidence="10" type="primary">GFPT2</name>
</gene>
<keyword evidence="6" id="KW-0677">Repeat</keyword>
<evidence type="ECO:0000256" key="4">
    <source>
        <dbReference type="ARBA" id="ARBA00022553"/>
    </source>
</evidence>
<dbReference type="InterPro" id="IPR035490">
    <property type="entry name" value="GlmS/FrlB_SIS"/>
</dbReference>
<evidence type="ECO:0000259" key="8">
    <source>
        <dbReference type="PROSITE" id="PS51278"/>
    </source>
</evidence>
<comment type="pathway">
    <text evidence="2">Nucleotide-sugar biosynthesis; UDP-N-acetyl-alpha-D-glucosamine biosynthesis; alpha-D-glucosamine 6-phosphate from D-fructose 6-phosphate: step 1/1.</text>
</comment>
<dbReference type="GO" id="GO:0006002">
    <property type="term" value="P:fructose 6-phosphate metabolic process"/>
    <property type="evidence" value="ECO:0007669"/>
    <property type="project" value="UniProtKB-ARBA"/>
</dbReference>
<dbReference type="InterPro" id="IPR017932">
    <property type="entry name" value="GATase_2_dom"/>
</dbReference>
<dbReference type="CDD" id="cd05009">
    <property type="entry name" value="SIS_GlmS_GlmD_2"/>
    <property type="match status" value="1"/>
</dbReference>
<evidence type="ECO:0000259" key="9">
    <source>
        <dbReference type="PROSITE" id="PS51464"/>
    </source>
</evidence>
<evidence type="ECO:0000256" key="7">
    <source>
        <dbReference type="ARBA" id="ARBA00022962"/>
    </source>
</evidence>
<reference evidence="10" key="3">
    <citation type="submission" date="2025-09" db="UniProtKB">
        <authorList>
            <consortium name="Ensembl"/>
        </authorList>
    </citation>
    <scope>IDENTIFICATION</scope>
</reference>
<dbReference type="InterPro" id="IPR046348">
    <property type="entry name" value="SIS_dom_sf"/>
</dbReference>
<dbReference type="Gene3D" id="3.60.20.10">
    <property type="entry name" value="Glutamine Phosphoribosylpyrophosphate, subunit 1, domain 1"/>
    <property type="match status" value="1"/>
</dbReference>
<dbReference type="CDD" id="cd05008">
    <property type="entry name" value="SIS_GlmS_GlmD_1"/>
    <property type="match status" value="1"/>
</dbReference>
<dbReference type="PROSITE" id="PS51464">
    <property type="entry name" value="SIS"/>
    <property type="match status" value="2"/>
</dbReference>
<dbReference type="Ensembl" id="ENSPPYT00000036483.1">
    <property type="protein sequence ID" value="ENSPPYP00000044467.1"/>
    <property type="gene ID" value="ENSPPYG00000016136.3"/>
</dbReference>
<accession>A0A8I5U7Y1</accession>
<dbReference type="Proteomes" id="UP000001595">
    <property type="component" value="Chromosome 5"/>
</dbReference>
<evidence type="ECO:0000256" key="5">
    <source>
        <dbReference type="ARBA" id="ARBA00022679"/>
    </source>
</evidence>
<dbReference type="InterPro" id="IPR047084">
    <property type="entry name" value="GFAT_N"/>
</dbReference>
<dbReference type="GO" id="GO:0006048">
    <property type="term" value="P:UDP-N-acetylglucosamine biosynthetic process"/>
    <property type="evidence" value="ECO:0007669"/>
    <property type="project" value="UniProtKB-ARBA"/>
</dbReference>
<dbReference type="InterPro" id="IPR029055">
    <property type="entry name" value="Ntn_hydrolases_N"/>
</dbReference>
<dbReference type="FunFam" id="3.40.50.10490:FF:000126">
    <property type="entry name" value="Glutamine--fructose-6-phosphate aminotransferase [isomerizing] 1"/>
    <property type="match status" value="1"/>
</dbReference>
<dbReference type="Pfam" id="PF01380">
    <property type="entry name" value="SIS"/>
    <property type="match status" value="2"/>
</dbReference>
<evidence type="ECO:0000256" key="6">
    <source>
        <dbReference type="ARBA" id="ARBA00022737"/>
    </source>
</evidence>
<organism evidence="10 11">
    <name type="scientific">Pongo abelii</name>
    <name type="common">Sumatran orangutan</name>
    <name type="synonym">Pongo pygmaeus abelii</name>
    <dbReference type="NCBI Taxonomy" id="9601"/>
    <lineage>
        <taxon>Eukaryota</taxon>
        <taxon>Metazoa</taxon>
        <taxon>Chordata</taxon>
        <taxon>Craniata</taxon>
        <taxon>Vertebrata</taxon>
        <taxon>Euteleostomi</taxon>
        <taxon>Mammalia</taxon>
        <taxon>Eutheria</taxon>
        <taxon>Euarchontoglires</taxon>
        <taxon>Primates</taxon>
        <taxon>Haplorrhini</taxon>
        <taxon>Catarrhini</taxon>
        <taxon>Hominidae</taxon>
        <taxon>Pongo</taxon>
    </lineage>
</organism>
<dbReference type="GO" id="GO:0097367">
    <property type="term" value="F:carbohydrate derivative binding"/>
    <property type="evidence" value="ECO:0007669"/>
    <property type="project" value="InterPro"/>
</dbReference>
<dbReference type="Pfam" id="PF13522">
    <property type="entry name" value="GATase_6"/>
    <property type="match status" value="1"/>
</dbReference>
<dbReference type="SUPFAM" id="SSF56235">
    <property type="entry name" value="N-terminal nucleophile aminohydrolases (Ntn hydrolases)"/>
    <property type="match status" value="1"/>
</dbReference>
<dbReference type="GO" id="GO:0004360">
    <property type="term" value="F:glutamine-fructose-6-phosphate transaminase (isomerizing) activity"/>
    <property type="evidence" value="ECO:0007669"/>
    <property type="project" value="UniProtKB-EC"/>
</dbReference>
<dbReference type="PANTHER" id="PTHR10937:SF10">
    <property type="entry name" value="GLUTAMINE--FRUCTOSE-6-PHOSPHATE AMINOTRANSFERASE [ISOMERIZING] 2"/>
    <property type="match status" value="1"/>
</dbReference>
<keyword evidence="4" id="KW-0597">Phosphoprotein</keyword>
<evidence type="ECO:0000256" key="3">
    <source>
        <dbReference type="ARBA" id="ARBA00012916"/>
    </source>
</evidence>
<name>A0A8I5U7Y1_PONAB</name>
<dbReference type="InterPro" id="IPR035466">
    <property type="entry name" value="GlmS/AgaS_SIS"/>
</dbReference>
<dbReference type="PROSITE" id="PS51278">
    <property type="entry name" value="GATASE_TYPE_2"/>
    <property type="match status" value="1"/>
</dbReference>
<comment type="catalytic activity">
    <reaction evidence="1">
        <text>D-fructose 6-phosphate + L-glutamine = D-glucosamine 6-phosphate + L-glutamate</text>
        <dbReference type="Rhea" id="RHEA:13237"/>
        <dbReference type="ChEBI" id="CHEBI:29985"/>
        <dbReference type="ChEBI" id="CHEBI:58359"/>
        <dbReference type="ChEBI" id="CHEBI:58725"/>
        <dbReference type="ChEBI" id="CHEBI:61527"/>
        <dbReference type="EC" id="2.6.1.16"/>
    </reaction>
</comment>
<dbReference type="EC" id="2.6.1.16" evidence="3"/>
<evidence type="ECO:0000313" key="10">
    <source>
        <dbReference type="Ensembl" id="ENSPPYP00000044467.1"/>
    </source>
</evidence>
<protein>
    <recommendedName>
        <fullName evidence="3">glutamine--fructose-6-phosphate transaminase (isomerizing)</fullName>
        <ecNumber evidence="3">2.6.1.16</ecNumber>
    </recommendedName>
</protein>
<sequence length="678" mass="75161">MNYRVPRTRKEIFETLIKGLQRLEYRGYDSAGLAIDGNNHEVKERHIQLVKKRGKVKALDEELYKQDSMDLKVEFETHFGIAHTRWATHGVPSAVNSHPQRSDKGNEFVVIHNGIITNYKDLRKFLESKGYEFESETDTETIAKLIKYVFDNRETEDITFSTLVERVIQQLEGAFALVFKSIHYPGEAVATRRGSPLLIGVRSKYKLSTEQIPILYRTCTLENVKNICKTRMKRLDSSACLHAVGNKAVEFFFASDASAIIEHTNRVIFLEDDDIAAVADGKLSIHRVKRSASDDPSRAIQTLQMELQQIMKGRCPLASMWAASGASAPGGAPDSPLASMWAALGASAPGGAPDTLCLALVEATALLPSVTRQVLEELTELPVMVELASDFLDRNTPVFRDDVCFFISQSGETADTLLALRYCKDRGALTVGVTNTVGSSISRETDCGVHINAGPEIGVASTKAYTSQFISLVMFGLMMSEDRISLQNRRQEIIRGLRSLPELIKEVLSLDEKIHDLALELYTQRSLLVMGRGYNYATCLEGALKIKEITYMHSEGILAGELKHGPLALIDKQMPVIMVIMKDPCFAKCQNALQQVTARQGRPIILCSKDDTESSKFAYKTIELPHTVDCLQGILSVIPLQLLSFHLAVLRGYDVPSQSAGITGVSHCARPKVAFFLK</sequence>
<dbReference type="InterPro" id="IPR001347">
    <property type="entry name" value="SIS_dom"/>
</dbReference>
<dbReference type="GeneTree" id="ENSGT00940000156413"/>
<dbReference type="AlphaFoldDB" id="A0A8I5U7Y1"/>
<keyword evidence="5" id="KW-0808">Transferase</keyword>